<feature type="compositionally biased region" description="Polar residues" evidence="7">
    <location>
        <begin position="557"/>
        <end position="581"/>
    </location>
</feature>
<feature type="compositionally biased region" description="Low complexity" evidence="7">
    <location>
        <begin position="1739"/>
        <end position="1761"/>
    </location>
</feature>
<feature type="compositionally biased region" description="Polar residues" evidence="7">
    <location>
        <begin position="323"/>
        <end position="332"/>
    </location>
</feature>
<sequence length="3315" mass="351587">MVVDKASIMNIMGGMESTAGVRLHNHRRKLRQRFDIIKKLGQGTYGKVQLGINKETGQEVAIKTIKKSKIESEADLVRIRREIQIMSSVQHPNIIHIYEVFENREKMVLVMEYAAGGELYDFLSERKVLGEEEARRLFRQIATAVYYCHKHKICHRDLKLENILLDETGSAKIADFGLSNVFDETRLLGTFCGSPLYASPEIVQGTPYHGPEVDCWSLGVLLYTLVYGAMPFDGSNFKRLVKQISQGDYFEPKKPSPASPLIREMLTVSPAKRADIVKICSHWWVNEGQSESCLDIAEHLANQTPVRLDLLLSLAPPVSSEQVVVTSDQQGNGEVAGSAEGPVRSHSVGSLMDLDQPSAERRIRDFVNSTKTESRANIDKAAETPKRKIEDAVSTEDASVGGARKKERSRSKQRSSRSDRRSSSHSRKQAETMDVEAEALPRSDSKDLTLAAACAISNSLLDKPSQPNKAEAVEKTEEKRKSVKGIKKKTKPEKDENSALTANSAEPEASVAEGRSGSEPTQEAKVPVSDASAVEESSRGKTKRKAFDGDQSKRDTSASSGNDKLSDTSPSDESVRSSQSEPCVEEVKDGVNGDDVSEGVVSIMSSSTAPVSSLSLSDTGADIASLDKAKSQGKISLSKIISPANETPAVPVPNTPEDAEPPRSTERRKSKIFETAERFNNLANTERKGSVVEKPKKILIPGVKVSDAKAAYERKSSITSSTTSVPAIGERKGSITSVPAGVKNSLSKKTVQDQPMEAAIAAQESITEPSTPAPEPPQEDRAKKVKDAVGVISSVIEGQVTGRRVSLKKTPKLNSLDESKPSTPSAPGTPLSPTAVDPITGLKTVRVQVAPNDVRLATIQVSTPQATKYQGEEPPLPKKGVQATSEVEDSEPKKTASKMEITLKSATLPRRKTSEAKIQMATPPPPKAPSPEKLERMIQAPPSPGRRASAGQPLGGYRSEVEHMVGAAEYPNRPRHQRSEVSFPVAAAGSSTRVHPMPFRSASCEPESSKSKPREHIIPIHFEADENATPRTSTPPAKPPVPPTTSQSASGNLPYQRTMSQISQRSNSLSRQSTQDSDTESTISQSGGEPIRKSPREYVIPIALEGGGYVTPRATSLEPSEESRASTHSLPRSRLSSRTKRMSRERHRTKFSSLLSESEDEGPFASLHRHSSIGRDSDNEDRPSAFHLHRLRSSRPSQRTLEHTDSMSSAEEEEDDDEGFELLTAENLFSSLLSRVRSLTQRLNVEDGGRPGFPSTRLLSQFGTHPSSRASPFMFPSSSLLSRGSPFEPLSRIHNTSTQTTVTTTFKRISETSRSFSRNDSESGSVGPTPWRRSVSRDVSDTDSLYSESHASGTVPKGRSSGDFSEASSLSSYSYTPSLAARLAQYHQGGGSGNASPSDRPHRLARSYMKSKSTGTAGSGGSGAVSADELAALSGRYPRGAGTPGSASSASSTAGYSSARRAARALEQELNGLNIPASYLPTPSRASASRALEDELAGLNIPASYLPAPSRASAARALEEELNGLNIPTSYLPTHGPSPSRASASDGDDVYSSAARRLGLSRTLSMRERPASPGASSSTSGSYRPSLLSSLSSPARRPYSSYAMSLSDSERPPLPRRTSGLGLTGLGLGQGLGQGLAARASDDDCAYYEIMPSHRKEPGSEGSSSSSSIFTRSCPSSAFLGDAPARSPSGIATPGTSAPAFAAPGLAAATPGPTTPHQEEIEIPASSKTESPGTAESVPTVADTASTPPTTSSTTAPPAQSRMGRSMSVNREIGPGPASSLGLAAGSTADLSSLRRSASTRATPERSILSKFFRGSSSGDEQPKQPKASKQPVQRRISRFLRPDFFDTPREESAYAKEQDLQRSRSRSAAREEPEAEPQPQPATQPEPQPERGGKAAKDKEASKTSSRFLQSLERRLERLRTGQPQPPPQPVAAPPPPPPAALAPSSATSRIESTIRSLREHSLEPKEADAAPTESSLLKRAVSVSDIAGGNAAAPAGSSGGSRIAGRVMSLFRKDPADVKQGLIPSFRPHRSYTGSTSDSVLDGAGLATERPRRKKEPVKASPAAEPVPDGAKASPAAEPASGGAKASPAAVPHEPAAAGAASTPPCAVSVDVSIVLPSRDKNSDFRISCAKEDSSAGQVIIPSGGKVGADKTEATEKAVANGDVGVPVTEGGSVASDPKPTKVARTKSGSKVKGLLSSKSKTKMVKKKDSDAKPVEGDASSISKGETSDLTSTDTKTQVESSIPRPPLASVESNLPGPSTLPSNPSQDSSKSADAPAPKTGSGAGTDTPSKHPVKLKSSKIEETSDGPFVRSFSKLKLGTKDEPSSPPRKSLSKSKIPVDDKAPVLLKSSSRGRLSDVIGKPLAGQGTNGLDPPTSTSLVNGGVSVSKPSPKVIVAKTEGSSLEFPLRSSSRTKLRKDEDKEASPPVKSISRSSIRKEEPKSKEVSPVKSFSRSSIPKEEAKTTANKEKSIEISTSDSSPPKDDEKINSSKETSPVKSASKATLRSKEDSKPVLEREKSLVKSSSRSSVRKDDAKPTGDKTVLVLKSTSRSSLRTADDAKLASDKGTSLVKSNSRSFVLSKDSPKETSLLKSSSRSSVLSKDSSKETSLIKSSSRSSVLSKDSSKETPLLKSSSRSSVPSKDQPSVVKSSSRSSVRKDEPTKPAKSLSRTRIPRDDVADLSVVSDPAATPPSLVARSSSRTKLLRSDEKTPPRTPPKPAAGDDTSRVVTSPTRSASRTKIPGEAERKSPTKNGADATVSPLRKSLSRGALSKDADKAVSRSNSRTKVFSKADSPVSKSPSKGKVPRSSDDKKRVSEAGGIPKAISKSPPAKENNVPKESMDTEAVKQDEVRSTARTLRKSTSRSGESVDTEAVKQDEVRSTARTLRKSTSRSGESGSPVRRAVSSSPGLRLGHSPSPSPGPSHGHGLRVPQQRGHRARDRGANGPLRPRSTRSTRSVSHTRPTPADDPDIPVVSLKDVERRHREMLLDKWSRSLQSLHAEQDKQARAQSESATTAAPAAPREEPTGIPAPTTLTATPRPRPALHLDLFPVAAPQPRATSPAPSDSWSVCSDASPSPTPPSTPPSPSAEEGPESVSDRIRRKSFYTRFNDIKKKKKKPTSPSSSGTLGASLLSSPSPRPRPVLDLDDALYGAATSTPRPRRSPAVSPVTGVPVVGMPYLNGGLYDAAVPASAVASPSVLTMDRSPTWERSGIELRNDLMFHNLGLHRFDPNNLSVKKESLFELLSPTGSGPASLLGQAKPTSPAATPSASTAALSGSVTAVATTVASDSPAGHVAVPSGQQPEARAADAEPQTT</sequence>
<dbReference type="InParanoid" id="A0A6P8ZLX0"/>
<dbReference type="InterPro" id="IPR008271">
    <property type="entry name" value="Ser/Thr_kinase_AS"/>
</dbReference>
<dbReference type="Proteomes" id="UP000515158">
    <property type="component" value="Unplaced"/>
</dbReference>
<feature type="compositionally biased region" description="Polar residues" evidence="7">
    <location>
        <begin position="1312"/>
        <end position="1326"/>
    </location>
</feature>
<feature type="compositionally biased region" description="Basic residues" evidence="7">
    <location>
        <begin position="403"/>
        <end position="415"/>
    </location>
</feature>
<feature type="compositionally biased region" description="Basic and acidic residues" evidence="7">
    <location>
        <begin position="2808"/>
        <end position="2817"/>
    </location>
</feature>
<feature type="compositionally biased region" description="Polar residues" evidence="7">
    <location>
        <begin position="2567"/>
        <end position="2579"/>
    </location>
</feature>
<feature type="compositionally biased region" description="Basic and acidic residues" evidence="7">
    <location>
        <begin position="1007"/>
        <end position="1024"/>
    </location>
</feature>
<protein>
    <submittedName>
        <fullName evidence="10">LOW QUALITY PROTEIN: serine/arginine repetitive matrix protein 2-like</fullName>
    </submittedName>
</protein>
<feature type="region of interest" description="Disordered" evidence="7">
    <location>
        <begin position="710"/>
        <end position="785"/>
    </location>
</feature>
<evidence type="ECO:0000256" key="3">
    <source>
        <dbReference type="ARBA" id="ARBA00022741"/>
    </source>
</evidence>
<gene>
    <name evidence="10" type="primary">LOC117644337</name>
</gene>
<dbReference type="FunFam" id="3.30.200.20:FF:000315">
    <property type="entry name" value="Calcium-dependent protein kinase 3"/>
    <property type="match status" value="1"/>
</dbReference>
<feature type="compositionally biased region" description="Low complexity" evidence="7">
    <location>
        <begin position="2384"/>
        <end position="2395"/>
    </location>
</feature>
<feature type="compositionally biased region" description="Low complexity" evidence="7">
    <location>
        <begin position="3120"/>
        <end position="3136"/>
    </location>
</feature>
<feature type="compositionally biased region" description="Basic and acidic residues" evidence="7">
    <location>
        <begin position="2507"/>
        <end position="2522"/>
    </location>
</feature>
<keyword evidence="9" id="KW-1185">Reference proteome</keyword>
<feature type="compositionally biased region" description="Pro residues" evidence="7">
    <location>
        <begin position="3077"/>
        <end position="3087"/>
    </location>
</feature>
<dbReference type="PANTHER" id="PTHR24346:SF93">
    <property type="entry name" value="NUAK FAMILY SNF1-LIKE KINASE 1"/>
    <property type="match status" value="1"/>
</dbReference>
<feature type="binding site" evidence="6">
    <location>
        <position position="67"/>
    </location>
    <ligand>
        <name>ATP</name>
        <dbReference type="ChEBI" id="CHEBI:30616"/>
    </ligand>
</feature>
<keyword evidence="2" id="KW-0808">Transferase</keyword>
<name>A0A6P8ZLX0_THRPL</name>
<feature type="compositionally biased region" description="Basic and acidic residues" evidence="7">
    <location>
        <begin position="1841"/>
        <end position="1873"/>
    </location>
</feature>
<evidence type="ECO:0000256" key="2">
    <source>
        <dbReference type="ARBA" id="ARBA00022679"/>
    </source>
</evidence>
<dbReference type="GO" id="GO:0050321">
    <property type="term" value="F:tau-protein kinase activity"/>
    <property type="evidence" value="ECO:0007669"/>
    <property type="project" value="TreeGrafter"/>
</dbReference>
<feature type="compositionally biased region" description="Low complexity" evidence="7">
    <location>
        <begin position="1774"/>
        <end position="1802"/>
    </location>
</feature>
<feature type="compositionally biased region" description="Polar residues" evidence="7">
    <location>
        <begin position="1046"/>
        <end position="1087"/>
    </location>
</feature>
<evidence type="ECO:0000256" key="4">
    <source>
        <dbReference type="ARBA" id="ARBA00022777"/>
    </source>
</evidence>
<dbReference type="SUPFAM" id="SSF56112">
    <property type="entry name" value="Protein kinase-like (PK-like)"/>
    <property type="match status" value="1"/>
</dbReference>
<dbReference type="PROSITE" id="PS00108">
    <property type="entry name" value="PROTEIN_KINASE_ST"/>
    <property type="match status" value="1"/>
</dbReference>
<dbReference type="InterPro" id="IPR000719">
    <property type="entry name" value="Prot_kinase_dom"/>
</dbReference>
<feature type="compositionally biased region" description="Basic and acidic residues" evidence="7">
    <location>
        <begin position="660"/>
        <end position="669"/>
    </location>
</feature>
<feature type="region of interest" description="Disordered" evidence="7">
    <location>
        <begin position="1435"/>
        <end position="1460"/>
    </location>
</feature>
<feature type="region of interest" description="Disordered" evidence="7">
    <location>
        <begin position="2998"/>
        <end position="3145"/>
    </location>
</feature>
<feature type="compositionally biased region" description="Low complexity" evidence="7">
    <location>
        <begin position="605"/>
        <end position="617"/>
    </location>
</feature>
<feature type="compositionally biased region" description="Low complexity" evidence="7">
    <location>
        <begin position="2072"/>
        <end position="2107"/>
    </location>
</feature>
<feature type="region of interest" description="Disordered" evidence="7">
    <location>
        <begin position="2022"/>
        <end position="2107"/>
    </location>
</feature>
<dbReference type="FunFam" id="1.10.510.10:FF:000389">
    <property type="entry name" value="Uncharacterized protein, isoform E"/>
    <property type="match status" value="1"/>
</dbReference>
<dbReference type="GO" id="GO:0000226">
    <property type="term" value="P:microtubule cytoskeleton organization"/>
    <property type="evidence" value="ECO:0007669"/>
    <property type="project" value="TreeGrafter"/>
</dbReference>
<dbReference type="GO" id="GO:0005524">
    <property type="term" value="F:ATP binding"/>
    <property type="evidence" value="ECO:0007669"/>
    <property type="project" value="UniProtKB-UniRule"/>
</dbReference>
<feature type="region of interest" description="Disordered" evidence="7">
    <location>
        <begin position="865"/>
        <end position="1218"/>
    </location>
</feature>
<feature type="compositionally biased region" description="Polar residues" evidence="7">
    <location>
        <begin position="456"/>
        <end position="468"/>
    </location>
</feature>
<dbReference type="PROSITE" id="PS00107">
    <property type="entry name" value="PROTEIN_KINASE_ATP"/>
    <property type="match status" value="1"/>
</dbReference>
<keyword evidence="4" id="KW-0418">Kinase</keyword>
<feature type="compositionally biased region" description="Basic residues" evidence="7">
    <location>
        <begin position="481"/>
        <end position="491"/>
    </location>
</feature>
<feature type="compositionally biased region" description="Low complexity" evidence="7">
    <location>
        <begin position="2947"/>
        <end position="2965"/>
    </location>
</feature>
<feature type="compositionally biased region" description="Polar residues" evidence="7">
    <location>
        <begin position="3058"/>
        <end position="3074"/>
    </location>
</feature>
<dbReference type="SMART" id="SM00220">
    <property type="entry name" value="S_TKc"/>
    <property type="match status" value="1"/>
</dbReference>
<feature type="compositionally biased region" description="Basic and acidic residues" evidence="7">
    <location>
        <begin position="2209"/>
        <end position="2218"/>
    </location>
</feature>
<feature type="compositionally biased region" description="Basic and acidic residues" evidence="7">
    <location>
        <begin position="2437"/>
        <end position="2448"/>
    </location>
</feature>
<dbReference type="InterPro" id="IPR017441">
    <property type="entry name" value="Protein_kinase_ATP_BS"/>
</dbReference>
<dbReference type="GeneID" id="117644337"/>
<organism evidence="10">
    <name type="scientific">Thrips palmi</name>
    <name type="common">Melon thrips</name>
    <dbReference type="NCBI Taxonomy" id="161013"/>
    <lineage>
        <taxon>Eukaryota</taxon>
        <taxon>Metazoa</taxon>
        <taxon>Ecdysozoa</taxon>
        <taxon>Arthropoda</taxon>
        <taxon>Hexapoda</taxon>
        <taxon>Insecta</taxon>
        <taxon>Pterygota</taxon>
        <taxon>Neoptera</taxon>
        <taxon>Paraneoptera</taxon>
        <taxon>Thysanoptera</taxon>
        <taxon>Terebrantia</taxon>
        <taxon>Thripoidea</taxon>
        <taxon>Thripidae</taxon>
        <taxon>Thrips</taxon>
    </lineage>
</organism>
<feature type="compositionally biased region" description="Polar residues" evidence="7">
    <location>
        <begin position="1946"/>
        <end position="1957"/>
    </location>
</feature>
<evidence type="ECO:0000313" key="9">
    <source>
        <dbReference type="Proteomes" id="UP000515158"/>
    </source>
</evidence>
<feature type="compositionally biased region" description="Low complexity" evidence="7">
    <location>
        <begin position="2795"/>
        <end position="2804"/>
    </location>
</feature>
<feature type="compositionally biased region" description="Basic and acidic residues" evidence="7">
    <location>
        <begin position="372"/>
        <end position="391"/>
    </location>
</feature>
<evidence type="ECO:0000313" key="10">
    <source>
        <dbReference type="RefSeq" id="XP_034239589.1"/>
    </source>
</evidence>
<feature type="compositionally biased region" description="Low complexity" evidence="7">
    <location>
        <begin position="1660"/>
        <end position="1677"/>
    </location>
</feature>
<feature type="compositionally biased region" description="Polar residues" evidence="7">
    <location>
        <begin position="744"/>
        <end position="753"/>
    </location>
</feature>
<reference evidence="10" key="1">
    <citation type="submission" date="2025-08" db="UniProtKB">
        <authorList>
            <consortium name="RefSeq"/>
        </authorList>
    </citation>
    <scope>IDENTIFICATION</scope>
    <source>
        <tissue evidence="10">Total insect</tissue>
    </source>
</reference>
<keyword evidence="3 6" id="KW-0547">Nucleotide-binding</keyword>
<dbReference type="PROSITE" id="PS50011">
    <property type="entry name" value="PROTEIN_KINASE_DOM"/>
    <property type="match status" value="1"/>
</dbReference>
<feature type="compositionally biased region" description="Low complexity" evidence="7">
    <location>
        <begin position="1438"/>
        <end position="1460"/>
    </location>
</feature>
<feature type="compositionally biased region" description="Low complexity" evidence="7">
    <location>
        <begin position="2591"/>
        <end position="2623"/>
    </location>
</feature>
<feature type="compositionally biased region" description="Low complexity" evidence="7">
    <location>
        <begin position="3030"/>
        <end position="3039"/>
    </location>
</feature>
<feature type="compositionally biased region" description="Basic and acidic residues" evidence="7">
    <location>
        <begin position="2531"/>
        <end position="2540"/>
    </location>
</feature>
<feature type="compositionally biased region" description="Basic and acidic residues" evidence="7">
    <location>
        <begin position="545"/>
        <end position="556"/>
    </location>
</feature>
<feature type="region of interest" description="Disordered" evidence="7">
    <location>
        <begin position="800"/>
        <end position="837"/>
    </location>
</feature>
<keyword evidence="1" id="KW-0723">Serine/threonine-protein kinase</keyword>
<evidence type="ECO:0000259" key="8">
    <source>
        <dbReference type="PROSITE" id="PS50011"/>
    </source>
</evidence>
<feature type="compositionally biased region" description="Basic residues" evidence="7">
    <location>
        <begin position="1135"/>
        <end position="1150"/>
    </location>
</feature>
<feature type="compositionally biased region" description="Pro residues" evidence="7">
    <location>
        <begin position="1877"/>
        <end position="1888"/>
    </location>
</feature>
<feature type="compositionally biased region" description="Basic and acidic residues" evidence="7">
    <location>
        <begin position="1173"/>
        <end position="1184"/>
    </location>
</feature>
<feature type="compositionally biased region" description="Low complexity" evidence="7">
    <location>
        <begin position="3009"/>
        <end position="3021"/>
    </location>
</feature>
<evidence type="ECO:0000256" key="1">
    <source>
        <dbReference type="ARBA" id="ARBA00022527"/>
    </source>
</evidence>
<dbReference type="OrthoDB" id="193931at2759"/>
<dbReference type="CDD" id="cd14073">
    <property type="entry name" value="STKc_NUAK"/>
    <property type="match status" value="1"/>
</dbReference>
<evidence type="ECO:0000256" key="7">
    <source>
        <dbReference type="SAM" id="MobiDB-lite"/>
    </source>
</evidence>
<feature type="compositionally biased region" description="Basic and acidic residues" evidence="7">
    <location>
        <begin position="471"/>
        <end position="480"/>
    </location>
</feature>
<feature type="region of interest" description="Disordered" evidence="7">
    <location>
        <begin position="1306"/>
        <end position="1368"/>
    </location>
</feature>
<feature type="compositionally biased region" description="Polar residues" evidence="7">
    <location>
        <begin position="2728"/>
        <end position="2739"/>
    </location>
</feature>
<feature type="region of interest" description="Disordered" evidence="7">
    <location>
        <begin position="1528"/>
        <end position="1622"/>
    </location>
</feature>
<feature type="compositionally biased region" description="Pro residues" evidence="7">
    <location>
        <begin position="1925"/>
        <end position="1942"/>
    </location>
</feature>
<feature type="compositionally biased region" description="Basic and acidic residues" evidence="7">
    <location>
        <begin position="1958"/>
        <end position="1970"/>
    </location>
</feature>
<feature type="region of interest" description="Disordered" evidence="7">
    <location>
        <begin position="3289"/>
        <end position="3315"/>
    </location>
</feature>
<proteinExistence type="predicted"/>
<feature type="domain" description="Protein kinase" evidence="8">
    <location>
        <begin position="34"/>
        <end position="285"/>
    </location>
</feature>
<feature type="compositionally biased region" description="Low complexity" evidence="7">
    <location>
        <begin position="1698"/>
        <end position="1716"/>
    </location>
</feature>
<keyword evidence="5 6" id="KW-0067">ATP-binding</keyword>
<feature type="region of interest" description="Disordered" evidence="7">
    <location>
        <begin position="323"/>
        <end position="617"/>
    </location>
</feature>
<feature type="compositionally biased region" description="Basic and acidic residues" evidence="7">
    <location>
        <begin position="2873"/>
        <end position="2882"/>
    </location>
</feature>
<evidence type="ECO:0000256" key="5">
    <source>
        <dbReference type="ARBA" id="ARBA00022840"/>
    </source>
</evidence>
<dbReference type="InterPro" id="IPR011009">
    <property type="entry name" value="Kinase-like_dom_sf"/>
</dbReference>
<dbReference type="GO" id="GO:0005737">
    <property type="term" value="C:cytoplasm"/>
    <property type="evidence" value="ECO:0007669"/>
    <property type="project" value="TreeGrafter"/>
</dbReference>
<feature type="compositionally biased region" description="Basic and acidic residues" evidence="7">
    <location>
        <begin position="2482"/>
        <end position="2491"/>
    </location>
</feature>
<feature type="compositionally biased region" description="Low complexity" evidence="7">
    <location>
        <begin position="1571"/>
        <end position="1602"/>
    </location>
</feature>
<feature type="region of interest" description="Disordered" evidence="7">
    <location>
        <begin position="2134"/>
        <end position="2978"/>
    </location>
</feature>
<accession>A0A6P8ZLX0</accession>
<feature type="compositionally biased region" description="Low complexity" evidence="7">
    <location>
        <begin position="2906"/>
        <end position="2930"/>
    </location>
</feature>
<feature type="compositionally biased region" description="Basic and acidic residues" evidence="7">
    <location>
        <begin position="2836"/>
        <end position="2854"/>
    </location>
</feature>
<dbReference type="Gene3D" id="1.10.510.10">
    <property type="entry name" value="Transferase(Phosphotransferase) domain 1"/>
    <property type="match status" value="1"/>
</dbReference>
<dbReference type="Pfam" id="PF00069">
    <property type="entry name" value="Pkinase"/>
    <property type="match status" value="1"/>
</dbReference>
<feature type="region of interest" description="Disordered" evidence="7">
    <location>
        <begin position="1652"/>
        <end position="1977"/>
    </location>
</feature>
<dbReference type="KEGG" id="tpal:117644337"/>
<dbReference type="PANTHER" id="PTHR24346">
    <property type="entry name" value="MAP/MICROTUBULE AFFINITY-REGULATING KINASE"/>
    <property type="match status" value="1"/>
</dbReference>
<evidence type="ECO:0000256" key="6">
    <source>
        <dbReference type="PROSITE-ProRule" id="PRU10141"/>
    </source>
</evidence>
<feature type="compositionally biased region" description="Basic and acidic residues" evidence="7">
    <location>
        <begin position="1889"/>
        <end position="1903"/>
    </location>
</feature>
<feature type="compositionally biased region" description="Low complexity" evidence="7">
    <location>
        <begin position="2633"/>
        <end position="2655"/>
    </location>
</feature>
<feature type="compositionally biased region" description="Polar residues" evidence="7">
    <location>
        <begin position="2253"/>
        <end position="2274"/>
    </location>
</feature>
<feature type="compositionally biased region" description="Basic and acidic residues" evidence="7">
    <location>
        <begin position="2458"/>
        <end position="2473"/>
    </location>
</feature>
<dbReference type="RefSeq" id="XP_034239589.1">
    <property type="nucleotide sequence ID" value="XM_034383698.1"/>
</dbReference>
<feature type="region of interest" description="Disordered" evidence="7">
    <location>
        <begin position="637"/>
        <end position="669"/>
    </location>
</feature>
<feature type="compositionally biased region" description="Polar residues" evidence="7">
    <location>
        <begin position="2492"/>
        <end position="2505"/>
    </location>
</feature>
<feature type="compositionally biased region" description="Polar residues" evidence="7">
    <location>
        <begin position="2222"/>
        <end position="2243"/>
    </location>
</feature>
<dbReference type="GO" id="GO:0035556">
    <property type="term" value="P:intracellular signal transduction"/>
    <property type="evidence" value="ECO:0007669"/>
    <property type="project" value="TreeGrafter"/>
</dbReference>